<dbReference type="Proteomes" id="UP001370348">
    <property type="component" value="Chromosome"/>
</dbReference>
<dbReference type="PANTHER" id="PTHR47751:SF1">
    <property type="entry name" value="SUPERFAMILY HYDROLASE, PUTATIVE (AFU_ORTHOLOGUE AFUA_2G16580)-RELATED"/>
    <property type="match status" value="1"/>
</dbReference>
<dbReference type="Pfam" id="PF01738">
    <property type="entry name" value="DLH"/>
    <property type="match status" value="1"/>
</dbReference>
<organism evidence="5 6">
    <name type="scientific">Pendulispora albinea</name>
    <dbReference type="NCBI Taxonomy" id="2741071"/>
    <lineage>
        <taxon>Bacteria</taxon>
        <taxon>Pseudomonadati</taxon>
        <taxon>Myxococcota</taxon>
        <taxon>Myxococcia</taxon>
        <taxon>Myxococcales</taxon>
        <taxon>Sorangiineae</taxon>
        <taxon>Pendulisporaceae</taxon>
        <taxon>Pendulispora</taxon>
    </lineage>
</organism>
<dbReference type="InterPro" id="IPR032710">
    <property type="entry name" value="NTF2-like_dom_sf"/>
</dbReference>
<evidence type="ECO:0000259" key="3">
    <source>
        <dbReference type="Pfam" id="PF01738"/>
    </source>
</evidence>
<keyword evidence="2" id="KW-0732">Signal</keyword>
<evidence type="ECO:0000256" key="1">
    <source>
        <dbReference type="SAM" id="MobiDB-lite"/>
    </source>
</evidence>
<evidence type="ECO:0000256" key="2">
    <source>
        <dbReference type="SAM" id="SignalP"/>
    </source>
</evidence>
<dbReference type="Pfam" id="PF13577">
    <property type="entry name" value="SnoaL_4"/>
    <property type="match status" value="1"/>
</dbReference>
<dbReference type="SUPFAM" id="SSF54427">
    <property type="entry name" value="NTF2-like"/>
    <property type="match status" value="1"/>
</dbReference>
<evidence type="ECO:0000259" key="4">
    <source>
        <dbReference type="Pfam" id="PF13577"/>
    </source>
</evidence>
<feature type="signal peptide" evidence="2">
    <location>
        <begin position="1"/>
        <end position="28"/>
    </location>
</feature>
<dbReference type="SUPFAM" id="SSF53474">
    <property type="entry name" value="alpha/beta-Hydrolases"/>
    <property type="match status" value="1"/>
</dbReference>
<dbReference type="Gene3D" id="3.10.450.50">
    <property type="match status" value="1"/>
</dbReference>
<evidence type="ECO:0000313" key="5">
    <source>
        <dbReference type="EMBL" id="WXB16228.1"/>
    </source>
</evidence>
<dbReference type="Gene3D" id="1.10.10.800">
    <property type="match status" value="1"/>
</dbReference>
<dbReference type="Gene3D" id="3.40.50.1820">
    <property type="entry name" value="alpha/beta hydrolase"/>
    <property type="match status" value="1"/>
</dbReference>
<dbReference type="PROSITE" id="PS51257">
    <property type="entry name" value="PROKAR_LIPOPROTEIN"/>
    <property type="match status" value="1"/>
</dbReference>
<protein>
    <submittedName>
        <fullName evidence="5">Nuclear transport factor 2 family protein</fullName>
    </submittedName>
</protein>
<keyword evidence="6" id="KW-1185">Reference proteome</keyword>
<feature type="region of interest" description="Disordered" evidence="1">
    <location>
        <begin position="273"/>
        <end position="292"/>
    </location>
</feature>
<dbReference type="InterPro" id="IPR037401">
    <property type="entry name" value="SnoaL-like"/>
</dbReference>
<dbReference type="PANTHER" id="PTHR47751">
    <property type="entry name" value="SUPERFAMILY HYDROLASE, PUTATIVE (AFU_ORTHOLOGUE AFUA_2G16580)-RELATED"/>
    <property type="match status" value="1"/>
</dbReference>
<reference evidence="5 6" key="1">
    <citation type="submission" date="2021-12" db="EMBL/GenBank/DDBJ databases">
        <title>Discovery of the Pendulisporaceae a myxobacterial family with distinct sporulation behavior and unique specialized metabolism.</title>
        <authorList>
            <person name="Garcia R."/>
            <person name="Popoff A."/>
            <person name="Bader C.D."/>
            <person name="Loehr J."/>
            <person name="Walesch S."/>
            <person name="Walt C."/>
            <person name="Boldt J."/>
            <person name="Bunk B."/>
            <person name="Haeckl F.J.F.P.J."/>
            <person name="Gunesch A.P."/>
            <person name="Birkelbach J."/>
            <person name="Nuebel U."/>
            <person name="Pietschmann T."/>
            <person name="Bach T."/>
            <person name="Mueller R."/>
        </authorList>
    </citation>
    <scope>NUCLEOTIDE SEQUENCE [LARGE SCALE GENOMIC DNA]</scope>
    <source>
        <strain evidence="5 6">MSr11954</strain>
    </source>
</reference>
<dbReference type="InterPro" id="IPR029058">
    <property type="entry name" value="AB_hydrolase_fold"/>
</dbReference>
<dbReference type="InterPro" id="IPR051411">
    <property type="entry name" value="Polyketide_trans_af380"/>
</dbReference>
<dbReference type="EMBL" id="CP089984">
    <property type="protein sequence ID" value="WXB16228.1"/>
    <property type="molecule type" value="Genomic_DNA"/>
</dbReference>
<feature type="chain" id="PRO_5047000066" evidence="2">
    <location>
        <begin position="29"/>
        <end position="518"/>
    </location>
</feature>
<name>A0ABZ2M2D3_9BACT</name>
<dbReference type="CDD" id="cd00531">
    <property type="entry name" value="NTF2_like"/>
    <property type="match status" value="1"/>
</dbReference>
<proteinExistence type="predicted"/>
<feature type="domain" description="SnoaL-like" evidence="4">
    <location>
        <begin position="47"/>
        <end position="169"/>
    </location>
</feature>
<evidence type="ECO:0000313" key="6">
    <source>
        <dbReference type="Proteomes" id="UP001370348"/>
    </source>
</evidence>
<gene>
    <name evidence="5" type="ORF">LZC94_02895</name>
</gene>
<accession>A0ABZ2M2D3</accession>
<feature type="domain" description="Dienelactone hydrolase" evidence="3">
    <location>
        <begin position="223"/>
        <end position="350"/>
    </location>
</feature>
<dbReference type="InterPro" id="IPR002925">
    <property type="entry name" value="Dienelactn_hydro"/>
</dbReference>
<sequence>MIRSKLHLLASMLGLSGLSLLSGSLALAGCGSTSPPAGDAAADPKDADRKAITAAVETIARGADLRRWAEVQDAFAARVVLDYGTPDLLLPEEIVARWRPLLGAFDATEHVLSDVAIAWVDTDLARVKSAFRATHRLQGAPGGDTWVLAGRYEHELVRTPRGWKVSRMRMIPGESIGNAQLLDQARARADLPPPEPAKFRVEHVAFDSRGTRLVGVLRLPANAPASTRWPAVVVTGSWTTVKEQMPALYAERLAAAGFAALTFDFRGFGESVPASDSAPARSAGEPDANAARVPRYFESPENKIEDIRAAVNALSAFPAVDPGRIGAVAVCASAGYAVIASADDPRVRSLVLIAPWLHDSELVRTVYGGEEGVKARTEAGSAAEREYRASQRVSYVPAASATDPAAAMGNFDYYLSAARGGIPQWGNRFAVMSWPGWLGFDPIREAPRVRVPIRIVHSEGAAIPDGVRRFAAGLTAPHDVQWISGPSQFDFYDEPRTVDRAAGSAAEHLQRTLAPRSR</sequence>
<dbReference type="RefSeq" id="WP_394825857.1">
    <property type="nucleotide sequence ID" value="NZ_CP089984.1"/>
</dbReference>